<accession>A0A1A9VFP3</accession>
<reference evidence="2" key="1">
    <citation type="submission" date="2020-05" db="UniProtKB">
        <authorList>
            <consortium name="EnsemblMetazoa"/>
        </authorList>
    </citation>
    <scope>IDENTIFICATION</scope>
    <source>
        <strain evidence="2">TTRI</strain>
    </source>
</reference>
<organism evidence="2 3">
    <name type="scientific">Glossina austeni</name>
    <name type="common">Savannah tsetse fly</name>
    <dbReference type="NCBI Taxonomy" id="7395"/>
    <lineage>
        <taxon>Eukaryota</taxon>
        <taxon>Metazoa</taxon>
        <taxon>Ecdysozoa</taxon>
        <taxon>Arthropoda</taxon>
        <taxon>Hexapoda</taxon>
        <taxon>Insecta</taxon>
        <taxon>Pterygota</taxon>
        <taxon>Neoptera</taxon>
        <taxon>Endopterygota</taxon>
        <taxon>Diptera</taxon>
        <taxon>Brachycera</taxon>
        <taxon>Muscomorpha</taxon>
        <taxon>Hippoboscoidea</taxon>
        <taxon>Glossinidae</taxon>
        <taxon>Glossina</taxon>
    </lineage>
</organism>
<keyword evidence="1" id="KW-0472">Membrane</keyword>
<keyword evidence="3" id="KW-1185">Reference proteome</keyword>
<dbReference type="AlphaFoldDB" id="A0A1A9VFP3"/>
<evidence type="ECO:0000313" key="2">
    <source>
        <dbReference type="EnsemblMetazoa" id="GAUT035755-PA"/>
    </source>
</evidence>
<protein>
    <submittedName>
        <fullName evidence="2">Uncharacterized protein</fullName>
    </submittedName>
</protein>
<dbReference type="VEuPathDB" id="VectorBase:GAUT035755"/>
<name>A0A1A9VFP3_GLOAU</name>
<feature type="transmembrane region" description="Helical" evidence="1">
    <location>
        <begin position="25"/>
        <end position="46"/>
    </location>
</feature>
<keyword evidence="1" id="KW-1133">Transmembrane helix</keyword>
<keyword evidence="1" id="KW-0812">Transmembrane</keyword>
<evidence type="ECO:0000313" key="3">
    <source>
        <dbReference type="Proteomes" id="UP000078200"/>
    </source>
</evidence>
<evidence type="ECO:0000256" key="1">
    <source>
        <dbReference type="SAM" id="Phobius"/>
    </source>
</evidence>
<dbReference type="EnsemblMetazoa" id="GAUT035755-RA">
    <property type="protein sequence ID" value="GAUT035755-PA"/>
    <property type="gene ID" value="GAUT035755"/>
</dbReference>
<dbReference type="Proteomes" id="UP000078200">
    <property type="component" value="Unassembled WGS sequence"/>
</dbReference>
<proteinExistence type="predicted"/>
<sequence>MTTLRSFKVFNNFHLLLLKLPLLDWSVHNSVFTLFLTGLISFMIAISPKSSHKLDDEQFDIVVYQSRLQHHLIRALTQDLGALYSVICSNLPSSSDDRDELEENG</sequence>